<dbReference type="PANTHER" id="PTHR43265">
    <property type="entry name" value="ESTERASE ESTD"/>
    <property type="match status" value="1"/>
</dbReference>
<protein>
    <submittedName>
        <fullName evidence="2">Alpha/beta hydrolase</fullName>
    </submittedName>
</protein>
<reference evidence="2 3" key="1">
    <citation type="journal article" date="2017" name="Int. J. Syst. Evol. Microbiol.">
        <title>Ramlibacter monticola sp. nov., isolated from forest soil.</title>
        <authorList>
            <person name="Chaudhary D.K."/>
            <person name="Kim J."/>
        </authorList>
    </citation>
    <scope>NUCLEOTIDE SEQUENCE [LARGE SCALE GENOMIC DNA]</scope>
    <source>
        <strain evidence="2 3">KACC 19175</strain>
    </source>
</reference>
<dbReference type="RefSeq" id="WP_201677666.1">
    <property type="nucleotide sequence ID" value="NZ_JAEQNE010000011.1"/>
</dbReference>
<organism evidence="2 3">
    <name type="scientific">Ramlibacter monticola</name>
    <dbReference type="NCBI Taxonomy" id="1926872"/>
    <lineage>
        <taxon>Bacteria</taxon>
        <taxon>Pseudomonadati</taxon>
        <taxon>Pseudomonadota</taxon>
        <taxon>Betaproteobacteria</taxon>
        <taxon>Burkholderiales</taxon>
        <taxon>Comamonadaceae</taxon>
        <taxon>Ramlibacter</taxon>
    </lineage>
</organism>
<dbReference type="EMBL" id="JAEQNE010000011">
    <property type="protein sequence ID" value="MBL0394994.1"/>
    <property type="molecule type" value="Genomic_DNA"/>
</dbReference>
<dbReference type="InterPro" id="IPR029058">
    <property type="entry name" value="AB_hydrolase_fold"/>
</dbReference>
<keyword evidence="2" id="KW-0378">Hydrolase</keyword>
<evidence type="ECO:0000313" key="2">
    <source>
        <dbReference type="EMBL" id="MBL0394994.1"/>
    </source>
</evidence>
<dbReference type="Pfam" id="PF12146">
    <property type="entry name" value="Hydrolase_4"/>
    <property type="match status" value="1"/>
</dbReference>
<dbReference type="InterPro" id="IPR022742">
    <property type="entry name" value="Hydrolase_4"/>
</dbReference>
<proteinExistence type="predicted"/>
<dbReference type="InterPro" id="IPR053145">
    <property type="entry name" value="AB_hydrolase_Est10"/>
</dbReference>
<gene>
    <name evidence="2" type="ORF">JJ685_27925</name>
</gene>
<dbReference type="Gene3D" id="3.40.50.1820">
    <property type="entry name" value="alpha/beta hydrolase"/>
    <property type="match status" value="1"/>
</dbReference>
<dbReference type="AlphaFoldDB" id="A0A936Z863"/>
<feature type="domain" description="Serine aminopeptidase S33" evidence="1">
    <location>
        <begin position="59"/>
        <end position="266"/>
    </location>
</feature>
<accession>A0A936Z863</accession>
<dbReference type="SUPFAM" id="SSF53474">
    <property type="entry name" value="alpha/beta-Hydrolases"/>
    <property type="match status" value="1"/>
</dbReference>
<keyword evidence="3" id="KW-1185">Reference proteome</keyword>
<dbReference type="Proteomes" id="UP000599109">
    <property type="component" value="Unassembled WGS sequence"/>
</dbReference>
<dbReference type="PANTHER" id="PTHR43265:SF1">
    <property type="entry name" value="ESTERASE ESTD"/>
    <property type="match status" value="1"/>
</dbReference>
<evidence type="ECO:0000313" key="3">
    <source>
        <dbReference type="Proteomes" id="UP000599109"/>
    </source>
</evidence>
<name>A0A936Z863_9BURK</name>
<sequence>MAFDMHEEPLELTTPAGKLSGTLALPGTRGPWPVVLLIAGAGPADRDGNSALLPGAPGHMRRLAQALVAKGIASLRYDKRGVGASVHPGLQEEDLRFRHLVDDAVALAGRLRADPRLGTLLLLGHSEGALVAKLAARDAPAQAVVSVAGAGMRACDLMREQLQGRLPELLEEAVQAALATLADEQTMDDPPDALCLLFRPTVQPYLISWFRYDPAEVLADLPLPALLVHGSADAQVPVRNAELLHAARRDARLLLVQEMDHLLAVEGNADAGPPQIAGAVAELVQQLERSTAA</sequence>
<dbReference type="GO" id="GO:0052689">
    <property type="term" value="F:carboxylic ester hydrolase activity"/>
    <property type="evidence" value="ECO:0007669"/>
    <property type="project" value="TreeGrafter"/>
</dbReference>
<evidence type="ECO:0000259" key="1">
    <source>
        <dbReference type="Pfam" id="PF12146"/>
    </source>
</evidence>
<comment type="caution">
    <text evidence="2">The sequence shown here is derived from an EMBL/GenBank/DDBJ whole genome shotgun (WGS) entry which is preliminary data.</text>
</comment>